<sequence>MMKVKRLTTALVIQRAKPGMRFWKQKSVELNLLFTKAHEQRVVRDNVVKSPLIQYKRRGNCKQPGSTSKEAVLGERNNGEKCDAMKAFLAEMNLALSRRNSFSLEHEKGYGSSVRIFYFHQNSASFWKRLFTNRSLSPNQSRERKRFSEELARLFSLCSPNWRIGSDLNVVRFSSEKSNEGRVTRSMRDFNYFIRETSLKDLTLYGADFTWSNL</sequence>
<dbReference type="AlphaFoldDB" id="A0AAP0M8M3"/>
<comment type="caution">
    <text evidence="1">The sequence shown here is derived from an EMBL/GenBank/DDBJ whole genome shotgun (WGS) entry which is preliminary data.</text>
</comment>
<evidence type="ECO:0000313" key="1">
    <source>
        <dbReference type="EMBL" id="KAK9200027.1"/>
    </source>
</evidence>
<dbReference type="EMBL" id="JBCGBO010000005">
    <property type="protein sequence ID" value="KAK9200027.1"/>
    <property type="molecule type" value="Genomic_DNA"/>
</dbReference>
<evidence type="ECO:0000313" key="2">
    <source>
        <dbReference type="Proteomes" id="UP001428341"/>
    </source>
</evidence>
<gene>
    <name evidence="1" type="ORF">WN944_015222</name>
</gene>
<reference evidence="1 2" key="1">
    <citation type="submission" date="2024-05" db="EMBL/GenBank/DDBJ databases">
        <title>Haplotype-resolved chromosome-level genome assembly of Huyou (Citrus changshanensis).</title>
        <authorList>
            <person name="Miao C."/>
            <person name="Chen W."/>
            <person name="Wu Y."/>
            <person name="Wang L."/>
            <person name="Zhao S."/>
            <person name="Grierson D."/>
            <person name="Xu C."/>
            <person name="Chen K."/>
        </authorList>
    </citation>
    <scope>NUCLEOTIDE SEQUENCE [LARGE SCALE GENOMIC DNA]</scope>
    <source>
        <strain evidence="1">01-14</strain>
        <tissue evidence="1">Leaf</tissue>
    </source>
</reference>
<name>A0AAP0M8M3_9ROSI</name>
<accession>A0AAP0M8M3</accession>
<dbReference type="Proteomes" id="UP001428341">
    <property type="component" value="Unassembled WGS sequence"/>
</dbReference>
<protein>
    <submittedName>
        <fullName evidence="1">Uncharacterized protein</fullName>
    </submittedName>
</protein>
<keyword evidence="2" id="KW-1185">Reference proteome</keyword>
<organism evidence="1 2">
    <name type="scientific">Citrus x changshan-huyou</name>
    <dbReference type="NCBI Taxonomy" id="2935761"/>
    <lineage>
        <taxon>Eukaryota</taxon>
        <taxon>Viridiplantae</taxon>
        <taxon>Streptophyta</taxon>
        <taxon>Embryophyta</taxon>
        <taxon>Tracheophyta</taxon>
        <taxon>Spermatophyta</taxon>
        <taxon>Magnoliopsida</taxon>
        <taxon>eudicotyledons</taxon>
        <taxon>Gunneridae</taxon>
        <taxon>Pentapetalae</taxon>
        <taxon>rosids</taxon>
        <taxon>malvids</taxon>
        <taxon>Sapindales</taxon>
        <taxon>Rutaceae</taxon>
        <taxon>Aurantioideae</taxon>
        <taxon>Citrus</taxon>
    </lineage>
</organism>
<proteinExistence type="predicted"/>